<dbReference type="Gene3D" id="3.40.50.12370">
    <property type="match status" value="1"/>
</dbReference>
<name>A0A2V1K379_9BURK</name>
<gene>
    <name evidence="1" type="ORF">DD235_00270</name>
</gene>
<reference evidence="2" key="1">
    <citation type="submission" date="2018-05" db="EMBL/GenBank/DDBJ databases">
        <authorList>
            <person name="Li Y."/>
        </authorList>
    </citation>
    <scope>NUCLEOTIDE SEQUENCE [LARGE SCALE GENOMIC DNA]</scope>
    <source>
        <strain evidence="2">3d-2-2</strain>
    </source>
</reference>
<dbReference type="EMBL" id="QETA01000001">
    <property type="protein sequence ID" value="PWF24673.1"/>
    <property type="molecule type" value="Genomic_DNA"/>
</dbReference>
<dbReference type="RefSeq" id="WP_109060078.1">
    <property type="nucleotide sequence ID" value="NZ_QETA01000001.1"/>
</dbReference>
<dbReference type="AlphaFoldDB" id="A0A2V1K379"/>
<protein>
    <submittedName>
        <fullName evidence="1">Universal stress protein</fullName>
    </submittedName>
</protein>
<organism evidence="1 2">
    <name type="scientific">Corticimicrobacter populi</name>
    <dbReference type="NCBI Taxonomy" id="2175229"/>
    <lineage>
        <taxon>Bacteria</taxon>
        <taxon>Pseudomonadati</taxon>
        <taxon>Pseudomonadota</taxon>
        <taxon>Betaproteobacteria</taxon>
        <taxon>Burkholderiales</taxon>
        <taxon>Alcaligenaceae</taxon>
        <taxon>Corticimicrobacter</taxon>
    </lineage>
</organism>
<sequence length="251" mass="26652">MSQGLKDIAVFFDLSDCGRSLLGVAANMAERERARLIGICCPDLEVVSQDSGQAYGAAARAATERRGASMAAELMRAGQVLGDMAIDLGVDAELRAIFQSEDSRTLALHCDLLVVGYPEAPGARFAWSSYAILQQVGVPLLVVPNAWQGDIGRHVLLAWCGAAPARSDVTRVLPLLASAESVALMQVDPEAWSEKTVAAEQPLAEWLAEQAGLWEADLVVLGGCDRGEAATTVFGKKPRQSCGMVPLVLLF</sequence>
<proteinExistence type="predicted"/>
<accession>A0A2V1K379</accession>
<evidence type="ECO:0000313" key="2">
    <source>
        <dbReference type="Proteomes" id="UP000245212"/>
    </source>
</evidence>
<dbReference type="SUPFAM" id="SSF52402">
    <property type="entry name" value="Adenine nucleotide alpha hydrolases-like"/>
    <property type="match status" value="1"/>
</dbReference>
<keyword evidence="2" id="KW-1185">Reference proteome</keyword>
<comment type="caution">
    <text evidence="1">The sequence shown here is derived from an EMBL/GenBank/DDBJ whole genome shotgun (WGS) entry which is preliminary data.</text>
</comment>
<dbReference type="Proteomes" id="UP000245212">
    <property type="component" value="Unassembled WGS sequence"/>
</dbReference>
<evidence type="ECO:0000313" key="1">
    <source>
        <dbReference type="EMBL" id="PWF24673.1"/>
    </source>
</evidence>